<evidence type="ECO:0000313" key="1">
    <source>
        <dbReference type="EMBL" id="KKL20948.1"/>
    </source>
</evidence>
<reference evidence="1" key="1">
    <citation type="journal article" date="2015" name="Nature">
        <title>Complex archaea that bridge the gap between prokaryotes and eukaryotes.</title>
        <authorList>
            <person name="Spang A."/>
            <person name="Saw J.H."/>
            <person name="Jorgensen S.L."/>
            <person name="Zaremba-Niedzwiedzka K."/>
            <person name="Martijn J."/>
            <person name="Lind A.E."/>
            <person name="van Eijk R."/>
            <person name="Schleper C."/>
            <person name="Guy L."/>
            <person name="Ettema T.J."/>
        </authorList>
    </citation>
    <scope>NUCLEOTIDE SEQUENCE</scope>
</reference>
<name>A0A0F9EA65_9ZZZZ</name>
<dbReference type="EMBL" id="LAZR01037905">
    <property type="protein sequence ID" value="KKL20948.1"/>
    <property type="molecule type" value="Genomic_DNA"/>
</dbReference>
<proteinExistence type="predicted"/>
<comment type="caution">
    <text evidence="1">The sequence shown here is derived from an EMBL/GenBank/DDBJ whole genome shotgun (WGS) entry which is preliminary data.</text>
</comment>
<accession>A0A0F9EA65</accession>
<organism evidence="1">
    <name type="scientific">marine sediment metagenome</name>
    <dbReference type="NCBI Taxonomy" id="412755"/>
    <lineage>
        <taxon>unclassified sequences</taxon>
        <taxon>metagenomes</taxon>
        <taxon>ecological metagenomes</taxon>
    </lineage>
</organism>
<gene>
    <name evidence="1" type="ORF">LCGC14_2450320</name>
</gene>
<protein>
    <submittedName>
        <fullName evidence="1">Uncharacterized protein</fullName>
    </submittedName>
</protein>
<sequence length="69" mass="7748">MMLTYRMMAGPEAGHLTTDVEQYIRWLSKLVEVTPEHAQELRNAAAEGKANAETNRVIDAAAAKFEDRE</sequence>
<dbReference type="AlphaFoldDB" id="A0A0F9EA65"/>